<dbReference type="InterPro" id="IPR046700">
    <property type="entry name" value="DUF6570"/>
</dbReference>
<evidence type="ECO:0000313" key="4">
    <source>
        <dbReference type="Proteomes" id="UP001642484"/>
    </source>
</evidence>
<feature type="compositionally biased region" description="Basic residues" evidence="1">
    <location>
        <begin position="1073"/>
        <end position="1082"/>
    </location>
</feature>
<feature type="compositionally biased region" description="Pro residues" evidence="1">
    <location>
        <begin position="298"/>
        <end position="311"/>
    </location>
</feature>
<sequence length="1774" mass="196756">MHRTKRTRTEKKDVDNATCSHADPATLAETSNPTPLKQKSEVEANVTQYALWTSEYSPAHNQSAEEVVDLDQLAQARIGCDITKVPGDGWCFFHAVSRHCSNWNTWSITHAAELYLQALEWLCNQKYGPRAEDVQLACVPFDDRELELHKQYLLRAYKSNPSLAELTDSEIVLVSKLVAVLQKPRALDSIHHGSFVELWALAETFDFHCLIWSQDVDHNLWVRDQAIVSDQEAHARLQEHPQVLELLHRQLGVAGHYDIVDRSASLRPPFPDTTWTLEWKRAGADAVLQRAADTLETPVPPLPPPCEPPQSSPQEHRSRKGSTAGLDGEIDKPTTDGVCQGSSRPARRRRTGVRIAQRSQPSCAEHSSCKRETSVRCDGAIEQEDHVASHPPTATAATDAQQHTDPRSTVQRGADDVWPQSNAVEESEGTATDVDLDSVLSWDSESSGRSNDADLPAVVEPHKSWVTIEDRAIDSAKHLATHFRLRPLLPCVLSDKDLQKLGSNSGLVYPAVHCAFDGCQWASDVQPCHPHWSKEKVWRIEGTTWSHSARACCGNAATCLWAHLKENHHAVFEEAAHRAAGGSAELAIPSQYVNALLQKEDQQVPQVGWSVDRRTLRRLQKELQETSCEALICACCARIHAGGAAGDIAYLSAAELFGSLSLESFTCNWNLDTYMKQYATSACVRDRFDAHEWSRLLPASLYNGQKIVCCPEDLRCTACDVGNGQLCETCELPICHQCLVQMFDKHVLAVPQALANDNWYGYPTELLYKHKVRWIEAAAASPVWTSVVTYYVEADRGHLVEETLHRAEHRSAVRGNVSSFSLPWEEVLQAFAPQANTSMPWTNLPQKPKVLQALVKITVKGMRRNEAIEWVAGARIRPWVVVALLQHLIDLQHPMCDNHISPEKAKEEVKQRVTNIYGTEETMPLGEGILEDVPVAAPLSSAQSTHKARPTKSSRSRPAAPKQSPPASARHSGQASKPVAEVCPDAKLSKVAVDTASGDHSIVTTDDHSLIMGTRLLPSELSRDPSQSQHALARTTVSTTPTELSVVASDNAQSAHRLLSQPTTTPALPSPRSMRRQKRRRPQHWMAKLSLEYIDQTSYPKTTQHGLRKADLPSNMGIRQCNARKFGLSTAGRRNALGTILDKREDPWLSGTMYAFSLMLFGNSHTAVNFRVPLTAASHDAECARGCLADTLLRKLQRAMAQAARRSTRYFTGYLQKPQPLGRKELQNAAKQLHFLETAAADDPAAQQRKVAHRVLGDLEFRCSTRPMTEEFMLAGFATSTEPTSAECIRSFPVVPFVGVGFEYSKRSSAAVHEIIEEWKIDSENYTASLKPINTGVPNIKPDHSQSIAHAHTQSPPEQFLTWTYGTLTAEAAEAWLTNLQSSDGNCQPTGEQLKFLRAVIQRSLQEATEERAGTADTEPLRAIFHGVPGAGKSQTLKWLRSFFEDICHWEHQHQFVFLAPQNTQAALIGGVTLHAFANIRVRAKKASPGSTHTTDQFVKYQRLRLNLILTGDLWQFPPVKATAIFQNPFVENGSWNFKTHTVECGQTTCADLHLQAAALHKQPLECKQCRAERQRRITQTLPELKAFGLFKNTRGTLWSWTLHEADADAASQNDADNIVLQKMPLALYVHVPGQTWQQHTQLPPGVARLEAVTQTWSLETNGKATVSRRGFPLACDFAGTAHSFMGSTLEACTLDLGHWDSTASREAQLSGYMTNGTKSYPKACVAYVSNAKLSRAEHNHPVALKQCILVHIALKPDRPTKLAIVRSVSKQNV</sequence>
<dbReference type="Gene3D" id="3.90.70.80">
    <property type="match status" value="1"/>
</dbReference>
<feature type="region of interest" description="Disordered" evidence="1">
    <location>
        <begin position="1"/>
        <end position="40"/>
    </location>
</feature>
<name>A0ABP0PXT7_9DINO</name>
<evidence type="ECO:0000256" key="1">
    <source>
        <dbReference type="SAM" id="MobiDB-lite"/>
    </source>
</evidence>
<feature type="region of interest" description="Disordered" evidence="1">
    <location>
        <begin position="1050"/>
        <end position="1082"/>
    </location>
</feature>
<evidence type="ECO:0000313" key="3">
    <source>
        <dbReference type="EMBL" id="CAK9080183.1"/>
    </source>
</evidence>
<feature type="region of interest" description="Disordered" evidence="1">
    <location>
        <begin position="295"/>
        <end position="372"/>
    </location>
</feature>
<feature type="compositionally biased region" description="Low complexity" evidence="1">
    <location>
        <begin position="390"/>
        <end position="403"/>
    </location>
</feature>
<feature type="compositionally biased region" description="Low complexity" evidence="1">
    <location>
        <begin position="956"/>
        <end position="970"/>
    </location>
</feature>
<proteinExistence type="predicted"/>
<keyword evidence="4" id="KW-1185">Reference proteome</keyword>
<feature type="compositionally biased region" description="Polar residues" evidence="1">
    <location>
        <begin position="1050"/>
        <end position="1067"/>
    </location>
</feature>
<evidence type="ECO:0000259" key="2">
    <source>
        <dbReference type="Pfam" id="PF20209"/>
    </source>
</evidence>
<comment type="caution">
    <text evidence="3">The sequence shown here is derived from an EMBL/GenBank/DDBJ whole genome shotgun (WGS) entry which is preliminary data.</text>
</comment>
<reference evidence="3 4" key="1">
    <citation type="submission" date="2024-02" db="EMBL/GenBank/DDBJ databases">
        <authorList>
            <person name="Chen Y."/>
            <person name="Shah S."/>
            <person name="Dougan E. K."/>
            <person name="Thang M."/>
            <person name="Chan C."/>
        </authorList>
    </citation>
    <scope>NUCLEOTIDE SEQUENCE [LARGE SCALE GENOMIC DNA]</scope>
</reference>
<organism evidence="3 4">
    <name type="scientific">Durusdinium trenchii</name>
    <dbReference type="NCBI Taxonomy" id="1381693"/>
    <lineage>
        <taxon>Eukaryota</taxon>
        <taxon>Sar</taxon>
        <taxon>Alveolata</taxon>
        <taxon>Dinophyceae</taxon>
        <taxon>Suessiales</taxon>
        <taxon>Symbiodiniaceae</taxon>
        <taxon>Durusdinium</taxon>
    </lineage>
</organism>
<dbReference type="Gene3D" id="3.40.50.300">
    <property type="entry name" value="P-loop containing nucleotide triphosphate hydrolases"/>
    <property type="match status" value="1"/>
</dbReference>
<accession>A0ABP0PXT7</accession>
<feature type="region of interest" description="Disordered" evidence="1">
    <location>
        <begin position="386"/>
        <end position="436"/>
    </location>
</feature>
<dbReference type="Pfam" id="PF20209">
    <property type="entry name" value="DUF6570"/>
    <property type="match status" value="1"/>
</dbReference>
<feature type="compositionally biased region" description="Basic residues" evidence="1">
    <location>
        <begin position="946"/>
        <end position="955"/>
    </location>
</feature>
<feature type="region of interest" description="Disordered" evidence="1">
    <location>
        <begin position="939"/>
        <end position="981"/>
    </location>
</feature>
<feature type="compositionally biased region" description="Polar residues" evidence="1">
    <location>
        <begin position="1024"/>
        <end position="1039"/>
    </location>
</feature>
<feature type="compositionally biased region" description="Polar residues" evidence="1">
    <location>
        <begin position="28"/>
        <end position="37"/>
    </location>
</feature>
<gene>
    <name evidence="3" type="ORF">CCMP2556_LOCUS39397</name>
</gene>
<feature type="domain" description="DUF6570" evidence="2">
    <location>
        <begin position="752"/>
        <end position="903"/>
    </location>
</feature>
<dbReference type="EMBL" id="CAXAMN010023711">
    <property type="protein sequence ID" value="CAK9080183.1"/>
    <property type="molecule type" value="Genomic_DNA"/>
</dbReference>
<dbReference type="Proteomes" id="UP001642484">
    <property type="component" value="Unassembled WGS sequence"/>
</dbReference>
<dbReference type="InterPro" id="IPR027417">
    <property type="entry name" value="P-loop_NTPase"/>
</dbReference>
<protein>
    <recommendedName>
        <fullName evidence="2">DUF6570 domain-containing protein</fullName>
    </recommendedName>
</protein>
<feature type="region of interest" description="Disordered" evidence="1">
    <location>
        <begin position="1020"/>
        <end position="1039"/>
    </location>
</feature>
<dbReference type="CDD" id="cd22744">
    <property type="entry name" value="OTU"/>
    <property type="match status" value="1"/>
</dbReference>